<organism evidence="7 8">
    <name type="scientific">Lujinxingia sediminis</name>
    <dbReference type="NCBI Taxonomy" id="2480984"/>
    <lineage>
        <taxon>Bacteria</taxon>
        <taxon>Deltaproteobacteria</taxon>
        <taxon>Bradymonadales</taxon>
        <taxon>Lujinxingiaceae</taxon>
        <taxon>Lujinxingia</taxon>
    </lineage>
</organism>
<evidence type="ECO:0000256" key="4">
    <source>
        <dbReference type="ARBA" id="ARBA00023172"/>
    </source>
</evidence>
<sequence>MTCDKPNPVRDLLASPLCDALIEYCAERLGVVKRRRKLDVVCFVWTLIMGFGAGSRRTIASLRRTYQVMSGHRIARSAFFDRFTPQLTELLSRLLNEVLRQQREKVPKIFGERMRGFERILAMDATVLRLHHLLSDAFPGCRTNHSPAAAKLHMVMNVVDGSPNRIRITDERTGDATPWQRVGSWVKGSLLIFDLGYYNFHLFHRIAQQKGYFLSRLKTNANPRIIKDLGGGAGRRIDVAGKRLQEILPRLRRKTFEAIVEVGFFKRSYKGQKRYMRRRFRLIAVRNDETNTYHVYLTNTDSEQITAGDVTDVYALRWQVELLFKQLRQMGRLGELPSSKEHIVKTLIYGAILALALSNRLLEYLRKKARGRAMPTTRFAEVFRTLSYQL</sequence>
<keyword evidence="5" id="KW-0472">Membrane</keyword>
<evidence type="ECO:0000259" key="6">
    <source>
        <dbReference type="Pfam" id="PF01609"/>
    </source>
</evidence>
<accession>A0ABY0CMM1</accession>
<dbReference type="InterPro" id="IPR002559">
    <property type="entry name" value="Transposase_11"/>
</dbReference>
<keyword evidence="5" id="KW-1133">Transmembrane helix</keyword>
<keyword evidence="2" id="KW-0815">Transposition</keyword>
<dbReference type="SUPFAM" id="SSF53098">
    <property type="entry name" value="Ribonuclease H-like"/>
    <property type="match status" value="1"/>
</dbReference>
<feature type="domain" description="Transposase IS4-like" evidence="6">
    <location>
        <begin position="116"/>
        <end position="356"/>
    </location>
</feature>
<name>A0ABY0CMM1_9DELT</name>
<dbReference type="Pfam" id="PF01609">
    <property type="entry name" value="DDE_Tnp_1"/>
    <property type="match status" value="1"/>
</dbReference>
<dbReference type="InterPro" id="IPR047952">
    <property type="entry name" value="Transpos_IS4"/>
</dbReference>
<proteinExistence type="inferred from homology"/>
<dbReference type="PANTHER" id="PTHR33258">
    <property type="entry name" value="TRANSPOSASE INSL FOR INSERTION SEQUENCE ELEMENT IS186A-RELATED"/>
    <property type="match status" value="1"/>
</dbReference>
<evidence type="ECO:0000256" key="5">
    <source>
        <dbReference type="SAM" id="Phobius"/>
    </source>
</evidence>
<feature type="transmembrane region" description="Helical" evidence="5">
    <location>
        <begin position="38"/>
        <end position="55"/>
    </location>
</feature>
<keyword evidence="8" id="KW-1185">Reference proteome</keyword>
<keyword evidence="4" id="KW-0233">DNA recombination</keyword>
<gene>
    <name evidence="7" type="ORF">EA187_20190</name>
</gene>
<dbReference type="RefSeq" id="WP_127781484.1">
    <property type="nucleotide sequence ID" value="NZ_SADD01000038.1"/>
</dbReference>
<reference evidence="7 8" key="1">
    <citation type="submission" date="2019-01" db="EMBL/GenBank/DDBJ databases">
        <title>Lujinxingia litoralis gen. nov., sp. nov. and Lujinxingia sediminis gen. nov., sp. nov., new members in the order Bradymonadales, isolated from coastal sediment.</title>
        <authorList>
            <person name="Li C.-M."/>
        </authorList>
    </citation>
    <scope>NUCLEOTIDE SEQUENCE [LARGE SCALE GENOMIC DNA]</scope>
    <source>
        <strain evidence="7 8">SEH01</strain>
    </source>
</reference>
<evidence type="ECO:0000256" key="3">
    <source>
        <dbReference type="ARBA" id="ARBA00023125"/>
    </source>
</evidence>
<feature type="non-terminal residue" evidence="7">
    <location>
        <position position="390"/>
    </location>
</feature>
<keyword evidence="5" id="KW-0812">Transmembrane</keyword>
<dbReference type="PANTHER" id="PTHR33258:SF1">
    <property type="entry name" value="TRANSPOSASE INSL FOR INSERTION SEQUENCE ELEMENT IS186A-RELATED"/>
    <property type="match status" value="1"/>
</dbReference>
<evidence type="ECO:0000256" key="2">
    <source>
        <dbReference type="ARBA" id="ARBA00022578"/>
    </source>
</evidence>
<evidence type="ECO:0000256" key="1">
    <source>
        <dbReference type="ARBA" id="ARBA00010075"/>
    </source>
</evidence>
<dbReference type="InterPro" id="IPR012337">
    <property type="entry name" value="RNaseH-like_sf"/>
</dbReference>
<comment type="caution">
    <text evidence="7">The sequence shown here is derived from an EMBL/GenBank/DDBJ whole genome shotgun (WGS) entry which is preliminary data.</text>
</comment>
<protein>
    <submittedName>
        <fullName evidence="7">IS4 family transposase</fullName>
    </submittedName>
</protein>
<evidence type="ECO:0000313" key="8">
    <source>
        <dbReference type="Proteomes" id="UP000282926"/>
    </source>
</evidence>
<evidence type="ECO:0000313" key="7">
    <source>
        <dbReference type="EMBL" id="RVU40208.1"/>
    </source>
</evidence>
<comment type="similarity">
    <text evidence="1">Belongs to the transposase 11 family.</text>
</comment>
<dbReference type="Proteomes" id="UP000282926">
    <property type="component" value="Unassembled WGS sequence"/>
</dbReference>
<keyword evidence="3" id="KW-0238">DNA-binding</keyword>
<dbReference type="NCBIfam" id="NF033592">
    <property type="entry name" value="transpos_IS4_1"/>
    <property type="match status" value="1"/>
</dbReference>
<dbReference type="EMBL" id="SADD01000038">
    <property type="protein sequence ID" value="RVU40208.1"/>
    <property type="molecule type" value="Genomic_DNA"/>
</dbReference>